<organism evidence="1 2">
    <name type="scientific">Campylobacter devanensis</name>
    <dbReference type="NCBI Taxonomy" id="3161138"/>
    <lineage>
        <taxon>Bacteria</taxon>
        <taxon>Pseudomonadati</taxon>
        <taxon>Campylobacterota</taxon>
        <taxon>Epsilonproteobacteria</taxon>
        <taxon>Campylobacterales</taxon>
        <taxon>Campylobacteraceae</taxon>
        <taxon>Campylobacter</taxon>
    </lineage>
</organism>
<dbReference type="EMBL" id="CP018788">
    <property type="protein sequence ID" value="ARQ99426.1"/>
    <property type="molecule type" value="Genomic_DNA"/>
</dbReference>
<accession>A0A1X9ST59</accession>
<dbReference type="KEGG" id="cdev:CIGN_1158"/>
<accession>A0A381DAA8</accession>
<dbReference type="STRING" id="1660064.CIGN_1158"/>
<protein>
    <submittedName>
        <fullName evidence="1">Membrane protein</fullName>
    </submittedName>
</protein>
<keyword evidence="2" id="KW-1185">Reference proteome</keyword>
<dbReference type="OrthoDB" id="9885611at2"/>
<evidence type="ECO:0000313" key="1">
    <source>
        <dbReference type="EMBL" id="ARQ99426.1"/>
    </source>
</evidence>
<reference evidence="1 2" key="1">
    <citation type="journal article" date="2017" name="Genome Biol. Evol.">
        <title>Comparative Genomic Analysis Identifies a Campylobacter Clade Deficient in Selenium Metabolism.</title>
        <authorList>
            <person name="Miller W.G."/>
            <person name="Yee E."/>
            <person name="Lopes B.S."/>
            <person name="Chapman M.H."/>
            <person name="Huynh S."/>
            <person name="Bono J.L."/>
            <person name="Parker C.T."/>
            <person name="Strachan N.J.C."/>
            <person name="Forbes K.J."/>
        </authorList>
    </citation>
    <scope>NUCLEOTIDE SEQUENCE [LARGE SCALE GENOMIC DNA]</scope>
    <source>
        <strain evidence="1 2">NCTC 13003</strain>
    </source>
</reference>
<sequence length="86" mass="10364">MAAFFVFFLIFSILGILVAPLAIYYIYNTFFVLEYESSETIKNTDYNYGKFLKMKNKIVEITYYIVVFYTLVFIYSYIESLYLVFR</sequence>
<proteinExistence type="predicted"/>
<evidence type="ECO:0000313" key="2">
    <source>
        <dbReference type="Proteomes" id="UP000194309"/>
    </source>
</evidence>
<gene>
    <name evidence="1" type="ORF">CIGN_1158</name>
</gene>
<dbReference type="Proteomes" id="UP000194309">
    <property type="component" value="Chromosome"/>
</dbReference>
<dbReference type="AlphaFoldDB" id="A0A1X9ST59"/>
<name>A0A1X9ST59_9BACT</name>